<comment type="subcellular location">
    <subcellularLocation>
        <location evidence="1">Membrane</location>
        <topology evidence="1">Multi-pass membrane protein</topology>
    </subcellularLocation>
</comment>
<sequence length="449" mass="50088">MVHWITFMPVASALEPTVFWVASFLPKRLRFAVCLVSAALFLCVVFFVPRSNVRSDDFGFSASTVYILMSQSVLLTLKDPFTEYARINPPFEQRVVTSSKQQNASKAPPSPVSSGEEAEEQGKDKSANDQLATATTPIYAYAHLSPLNKFFWCVEANRSLRGIGWTYQAPHIPRPFPQSQFFRRALSRALQLYLIHDATTFLFGALTAHGTQKLAAMPAWRGALGVLLAGTQTATFMELTYWAFCALSLTTRLWWTDTQQWVPLLGPLDQCYSLRRFWGRTWHQNMRRYLQAPGLLLARNVLQLRRGSFASRHLQSSIAFAQSALFHWLANKAVLPSTPFPNTILFFLLQEVGFVVEDAAKWVGERVGVVEAEKKEKNEKSDAGKSKAPSTAPPLWLRTLGFAWTFAWLGLVGRTLVDDTNGNGLTTIQASGVGFSLIGGLVGGNWRGR</sequence>
<reference evidence="11 12" key="1">
    <citation type="submission" date="2024-04" db="EMBL/GenBank/DDBJ databases">
        <title>Phyllosticta paracitricarpa is synonymous to the EU quarantine fungus P. citricarpa based on phylogenomic analyses.</title>
        <authorList>
            <consortium name="Lawrence Berkeley National Laboratory"/>
            <person name="Van Ingen-Buijs V.A."/>
            <person name="Van Westerhoven A.C."/>
            <person name="Haridas S."/>
            <person name="Skiadas P."/>
            <person name="Martin F."/>
            <person name="Groenewald J.Z."/>
            <person name="Crous P.W."/>
            <person name="Seidl M.F."/>
        </authorList>
    </citation>
    <scope>NUCLEOTIDE SEQUENCE [LARGE SCALE GENOMIC DNA]</scope>
    <source>
        <strain evidence="11 12">CBS 123374</strain>
    </source>
</reference>
<evidence type="ECO:0000259" key="10">
    <source>
        <dbReference type="Pfam" id="PF13813"/>
    </source>
</evidence>
<organism evidence="11 12">
    <name type="scientific">Phyllosticta capitalensis</name>
    <dbReference type="NCBI Taxonomy" id="121624"/>
    <lineage>
        <taxon>Eukaryota</taxon>
        <taxon>Fungi</taxon>
        <taxon>Dikarya</taxon>
        <taxon>Ascomycota</taxon>
        <taxon>Pezizomycotina</taxon>
        <taxon>Dothideomycetes</taxon>
        <taxon>Dothideomycetes incertae sedis</taxon>
        <taxon>Botryosphaeriales</taxon>
        <taxon>Phyllostictaceae</taxon>
        <taxon>Phyllosticta</taxon>
    </lineage>
</organism>
<evidence type="ECO:0000256" key="8">
    <source>
        <dbReference type="SAM" id="MobiDB-lite"/>
    </source>
</evidence>
<evidence type="ECO:0000256" key="5">
    <source>
        <dbReference type="ARBA" id="ARBA00022692"/>
    </source>
</evidence>
<dbReference type="PANTHER" id="PTHR31595">
    <property type="entry name" value="LONG-CHAIN-ALCOHOL O-FATTY-ACYLTRANSFERASE 3-RELATED"/>
    <property type="match status" value="1"/>
</dbReference>
<comment type="similarity">
    <text evidence="3">Belongs to the wax synthase family.</text>
</comment>
<evidence type="ECO:0000313" key="12">
    <source>
        <dbReference type="Proteomes" id="UP001492380"/>
    </source>
</evidence>
<evidence type="ECO:0000256" key="9">
    <source>
        <dbReference type="SAM" id="Phobius"/>
    </source>
</evidence>
<keyword evidence="7 9" id="KW-0472">Membrane</keyword>
<dbReference type="Proteomes" id="UP001492380">
    <property type="component" value="Unassembled WGS sequence"/>
</dbReference>
<comment type="pathway">
    <text evidence="2">Secondary metabolite biosynthesis.</text>
</comment>
<evidence type="ECO:0000256" key="3">
    <source>
        <dbReference type="ARBA" id="ARBA00007282"/>
    </source>
</evidence>
<dbReference type="EMBL" id="JBBWRZ010000001">
    <property type="protein sequence ID" value="KAK8247505.1"/>
    <property type="molecule type" value="Genomic_DNA"/>
</dbReference>
<keyword evidence="5 9" id="KW-0812">Transmembrane</keyword>
<gene>
    <name evidence="11" type="ORF">HDK90DRAFT_44168</name>
</gene>
<evidence type="ECO:0000256" key="6">
    <source>
        <dbReference type="ARBA" id="ARBA00022989"/>
    </source>
</evidence>
<feature type="domain" description="Wax synthase" evidence="10">
    <location>
        <begin position="261"/>
        <end position="348"/>
    </location>
</feature>
<comment type="caution">
    <text evidence="11">The sequence shown here is derived from an EMBL/GenBank/DDBJ whole genome shotgun (WGS) entry which is preliminary data.</text>
</comment>
<dbReference type="InterPro" id="IPR044851">
    <property type="entry name" value="Wax_synthase"/>
</dbReference>
<feature type="region of interest" description="Disordered" evidence="8">
    <location>
        <begin position="97"/>
        <end position="129"/>
    </location>
</feature>
<keyword evidence="4 11" id="KW-0808">Transferase</keyword>
<evidence type="ECO:0000256" key="1">
    <source>
        <dbReference type="ARBA" id="ARBA00004141"/>
    </source>
</evidence>
<feature type="transmembrane region" description="Helical" evidence="9">
    <location>
        <begin position="428"/>
        <end position="446"/>
    </location>
</feature>
<evidence type="ECO:0000256" key="4">
    <source>
        <dbReference type="ARBA" id="ARBA00022679"/>
    </source>
</evidence>
<evidence type="ECO:0000256" key="2">
    <source>
        <dbReference type="ARBA" id="ARBA00005179"/>
    </source>
</evidence>
<name>A0ABR1Z534_9PEZI</name>
<feature type="transmembrane region" description="Helical" evidence="9">
    <location>
        <begin position="395"/>
        <end position="416"/>
    </location>
</feature>
<dbReference type="InterPro" id="IPR032805">
    <property type="entry name" value="Wax_synthase_dom"/>
</dbReference>
<dbReference type="PANTHER" id="PTHR31595:SF57">
    <property type="entry name" value="OS04G0481900 PROTEIN"/>
    <property type="match status" value="1"/>
</dbReference>
<evidence type="ECO:0000313" key="11">
    <source>
        <dbReference type="EMBL" id="KAK8247505.1"/>
    </source>
</evidence>
<evidence type="ECO:0000256" key="7">
    <source>
        <dbReference type="ARBA" id="ARBA00023136"/>
    </source>
</evidence>
<keyword evidence="6 9" id="KW-1133">Transmembrane helix</keyword>
<dbReference type="GO" id="GO:0016740">
    <property type="term" value="F:transferase activity"/>
    <property type="evidence" value="ECO:0007669"/>
    <property type="project" value="UniProtKB-KW"/>
</dbReference>
<keyword evidence="12" id="KW-1185">Reference proteome</keyword>
<accession>A0ABR1Z534</accession>
<proteinExistence type="inferred from homology"/>
<feature type="transmembrane region" description="Helical" evidence="9">
    <location>
        <begin position="60"/>
        <end position="77"/>
    </location>
</feature>
<protein>
    <submittedName>
        <fullName evidence="11">Membrane bound O-acyl transferase family-domain-containing protein</fullName>
    </submittedName>
</protein>
<dbReference type="Pfam" id="PF13813">
    <property type="entry name" value="MBOAT_2"/>
    <property type="match status" value="1"/>
</dbReference>
<feature type="transmembrane region" description="Helical" evidence="9">
    <location>
        <begin position="29"/>
        <end position="48"/>
    </location>
</feature>